<dbReference type="eggNOG" id="ENOG5033KHZ">
    <property type="taxonomic scope" value="Bacteria"/>
</dbReference>
<dbReference type="EMBL" id="BAUV01000036">
    <property type="protein sequence ID" value="GAE36491.1"/>
    <property type="molecule type" value="Genomic_DNA"/>
</dbReference>
<reference evidence="1 2" key="1">
    <citation type="journal article" date="2014" name="Genome Announc.">
        <title>Draft Genome Sequences of Three Alkaliphilic Bacillus Strains, Bacillus wakoensis JCM 9140T, Bacillus akibai JCM 9157T, and Bacillus hemicellulosilyticus JCM 9152T.</title>
        <authorList>
            <person name="Yuki M."/>
            <person name="Oshima K."/>
            <person name="Suda W."/>
            <person name="Oshida Y."/>
            <person name="Kitamura K."/>
            <person name="Iida T."/>
            <person name="Hattori M."/>
            <person name="Ohkuma M."/>
        </authorList>
    </citation>
    <scope>NUCLEOTIDE SEQUENCE [LARGE SCALE GENOMIC DNA]</scope>
    <source>
        <strain evidence="1 2">JCM 9157</strain>
    </source>
</reference>
<sequence>MSNTKFFKAIYIPDTPFQDEKLKPKKAKKYNFKLDESERLANTLFRFVYSLNGEQILCFYIVDDWKGPYRYLFVEYNELYDKFTAQFGVEGVQGGYWEFGMDTYLDDYSPEVVFEKLNNAVNSGYDEDTPSPICHIYGQGMWHGDAFIVGNRTALEEMRSAIDTALKYGEIRTTLFPSDDEGYDLFISCVNDGFNWDLVDMPYHDPNYFDIPKVPIKAFKRYKLRD</sequence>
<organism evidence="1 2">
    <name type="scientific">Halalkalibacter akibai (strain ATCC 43226 / DSM 21942 / CIP 109018 / JCM 9157 / 1139)</name>
    <name type="common">Bacillus akibai</name>
    <dbReference type="NCBI Taxonomy" id="1236973"/>
    <lineage>
        <taxon>Bacteria</taxon>
        <taxon>Bacillati</taxon>
        <taxon>Bacillota</taxon>
        <taxon>Bacilli</taxon>
        <taxon>Bacillales</taxon>
        <taxon>Bacillaceae</taxon>
        <taxon>Halalkalibacter</taxon>
    </lineage>
</organism>
<dbReference type="AlphaFoldDB" id="W4QWN2"/>
<comment type="caution">
    <text evidence="1">The sequence shown here is derived from an EMBL/GenBank/DDBJ whole genome shotgun (WGS) entry which is preliminary data.</text>
</comment>
<dbReference type="Proteomes" id="UP000018896">
    <property type="component" value="Unassembled WGS sequence"/>
</dbReference>
<dbReference type="OrthoDB" id="1725673at2"/>
<keyword evidence="2" id="KW-1185">Reference proteome</keyword>
<evidence type="ECO:0000313" key="2">
    <source>
        <dbReference type="Proteomes" id="UP000018896"/>
    </source>
</evidence>
<accession>W4QWN2</accession>
<proteinExistence type="predicted"/>
<name>W4QWN2_HALA3</name>
<gene>
    <name evidence="1" type="ORF">JCM9157_3681</name>
</gene>
<evidence type="ECO:0000313" key="1">
    <source>
        <dbReference type="EMBL" id="GAE36491.1"/>
    </source>
</evidence>
<protein>
    <submittedName>
        <fullName evidence="1">Uncharacterized protein</fullName>
    </submittedName>
</protein>
<dbReference type="RefSeq" id="WP_052013215.1">
    <property type="nucleotide sequence ID" value="NZ_BAUV01000036.1"/>
</dbReference>